<organism evidence="1 2">
    <name type="scientific">Lactobacillus crispatus</name>
    <dbReference type="NCBI Taxonomy" id="47770"/>
    <lineage>
        <taxon>Bacteria</taxon>
        <taxon>Bacillati</taxon>
        <taxon>Bacillota</taxon>
        <taxon>Bacilli</taxon>
        <taxon>Lactobacillales</taxon>
        <taxon>Lactobacillaceae</taxon>
        <taxon>Lactobacillus</taxon>
    </lineage>
</organism>
<dbReference type="GO" id="GO:0003677">
    <property type="term" value="F:DNA binding"/>
    <property type="evidence" value="ECO:0007669"/>
    <property type="project" value="InterPro"/>
</dbReference>
<evidence type="ECO:0000313" key="1">
    <source>
        <dbReference type="EMBL" id="HJF10773.1"/>
    </source>
</evidence>
<evidence type="ECO:0000313" key="2">
    <source>
        <dbReference type="Proteomes" id="UP000784793"/>
    </source>
</evidence>
<dbReference type="SUPFAM" id="SSF47413">
    <property type="entry name" value="lambda repressor-like DNA-binding domains"/>
    <property type="match status" value="1"/>
</dbReference>
<comment type="caution">
    <text evidence="1">The sequence shown here is derived from an EMBL/GenBank/DDBJ whole genome shotgun (WGS) entry which is preliminary data.</text>
</comment>
<dbReference type="RefSeq" id="WP_158181635.1">
    <property type="nucleotide sequence ID" value="NZ_CP039266.1"/>
</dbReference>
<dbReference type="AlphaFoldDB" id="A0A6B9HQE9"/>
<dbReference type="InterPro" id="IPR011990">
    <property type="entry name" value="TPR-like_helical_dom_sf"/>
</dbReference>
<reference evidence="1" key="2">
    <citation type="submission" date="2021-09" db="EMBL/GenBank/DDBJ databases">
        <authorList>
            <person name="Gilroy R."/>
        </authorList>
    </citation>
    <scope>NUCLEOTIDE SEQUENCE</scope>
    <source>
        <strain evidence="1">CHK194-22301</strain>
    </source>
</reference>
<dbReference type="Gene3D" id="1.25.40.10">
    <property type="entry name" value="Tetratricopeptide repeat domain"/>
    <property type="match status" value="1"/>
</dbReference>
<proteinExistence type="predicted"/>
<dbReference type="CDD" id="cd00093">
    <property type="entry name" value="HTH_XRE"/>
    <property type="match status" value="1"/>
</dbReference>
<protein>
    <submittedName>
        <fullName evidence="1">Helix-turn-helix domain-containing protein</fullName>
    </submittedName>
</protein>
<gene>
    <name evidence="1" type="ORF">K8V23_08350</name>
</gene>
<name>A0A6B9HQE9_9LACO</name>
<accession>A0A6B9HQE9</accession>
<dbReference type="InterPro" id="IPR010982">
    <property type="entry name" value="Lambda_DNA-bd_dom_sf"/>
</dbReference>
<dbReference type="InterPro" id="IPR001387">
    <property type="entry name" value="Cro/C1-type_HTH"/>
</dbReference>
<dbReference type="Proteomes" id="UP000784793">
    <property type="component" value="Unassembled WGS sequence"/>
</dbReference>
<dbReference type="EMBL" id="DYXB01000132">
    <property type="protein sequence ID" value="HJF10773.1"/>
    <property type="molecule type" value="Genomic_DNA"/>
</dbReference>
<reference evidence="1" key="1">
    <citation type="journal article" date="2021" name="PeerJ">
        <title>Extensive microbial diversity within the chicken gut microbiome revealed by metagenomics and culture.</title>
        <authorList>
            <person name="Gilroy R."/>
            <person name="Ravi A."/>
            <person name="Getino M."/>
            <person name="Pursley I."/>
            <person name="Horton D.L."/>
            <person name="Alikhan N.F."/>
            <person name="Baker D."/>
            <person name="Gharbi K."/>
            <person name="Hall N."/>
            <person name="Watson M."/>
            <person name="Adriaenssens E.M."/>
            <person name="Foster-Nyarko E."/>
            <person name="Jarju S."/>
            <person name="Secka A."/>
            <person name="Antonio M."/>
            <person name="Oren A."/>
            <person name="Chaudhuri R.R."/>
            <person name="La Ragione R."/>
            <person name="Hildebrand F."/>
            <person name="Pallen M.J."/>
        </authorList>
    </citation>
    <scope>NUCLEOTIDE SEQUENCE</scope>
    <source>
        <strain evidence="1">CHK194-22301</strain>
    </source>
</reference>
<dbReference type="GeneID" id="69822489"/>
<dbReference type="PROSITE" id="PS50943">
    <property type="entry name" value="HTH_CROC1"/>
    <property type="match status" value="1"/>
</dbReference>
<sequence length="274" mass="31472">MTIGEALKKVQNQLGLTATAMAAGIISKGTYSKVVNGKQSLSSDSLVKILFKNNIDINDFFEMLKSTYMSESKLYEEKLFNGMQQALNNHNTKMAQEYLAQIKTKTSNKYLQQRAEITVAFLTNNIDKLNDEFKKSVIDKLNSHPNWIKDIDALRLFNTSLLILPNDKVEVEMRLFFIKIAHTERISESMKERYAILCCNYLGWRYKKKPKINDNVTNALKYLKDLASTAHFENYKICGKYFNHLFNNEIDTAKQMKSDLLALGITVGVKNWPI</sequence>